<dbReference type="InterPro" id="IPR044487">
    <property type="entry name" value="AKR2D"/>
</dbReference>
<evidence type="ECO:0000256" key="5">
    <source>
        <dbReference type="ARBA" id="ARBA00023002"/>
    </source>
</evidence>
<proteinExistence type="inferred from homology"/>
<evidence type="ECO:0000256" key="6">
    <source>
        <dbReference type="ARBA" id="ARBA00023027"/>
    </source>
</evidence>
<evidence type="ECO:0000256" key="12">
    <source>
        <dbReference type="PIRSR" id="PIRSR000097-2"/>
    </source>
</evidence>
<feature type="binding site" evidence="12">
    <location>
        <position position="112"/>
    </location>
    <ligand>
        <name>substrate</name>
    </ligand>
</feature>
<dbReference type="InterPro" id="IPR036812">
    <property type="entry name" value="NAD(P)_OxRdtase_dom_sf"/>
</dbReference>
<evidence type="ECO:0000256" key="10">
    <source>
        <dbReference type="ARBA" id="ARBA00049485"/>
    </source>
</evidence>
<dbReference type="PIRSF" id="PIRSF000097">
    <property type="entry name" value="AKR"/>
    <property type="match status" value="1"/>
</dbReference>
<feature type="domain" description="NADP-dependent oxidoreductase" evidence="14">
    <location>
        <begin position="18"/>
        <end position="301"/>
    </location>
</feature>
<evidence type="ECO:0000256" key="2">
    <source>
        <dbReference type="ARBA" id="ARBA00007905"/>
    </source>
</evidence>
<evidence type="ECO:0000256" key="7">
    <source>
        <dbReference type="ARBA" id="ARBA00023277"/>
    </source>
</evidence>
<evidence type="ECO:0000256" key="11">
    <source>
        <dbReference type="PIRSR" id="PIRSR000097-1"/>
    </source>
</evidence>
<name>A0A0F8VE31_9EURO</name>
<comment type="caution">
    <text evidence="15">The sequence shown here is derived from an EMBL/GenBank/DDBJ whole genome shotgun (WGS) entry which is preliminary data.</text>
</comment>
<organism evidence="15 16">
    <name type="scientific">Aspergillus ochraceoroseus</name>
    <dbReference type="NCBI Taxonomy" id="138278"/>
    <lineage>
        <taxon>Eukaryota</taxon>
        <taxon>Fungi</taxon>
        <taxon>Dikarya</taxon>
        <taxon>Ascomycota</taxon>
        <taxon>Pezizomycotina</taxon>
        <taxon>Eurotiomycetes</taxon>
        <taxon>Eurotiomycetidae</taxon>
        <taxon>Eurotiales</taxon>
        <taxon>Aspergillaceae</taxon>
        <taxon>Aspergillus</taxon>
        <taxon>Aspergillus subgen. Nidulantes</taxon>
    </lineage>
</organism>
<feature type="site" description="Lowers pKa of active site Tyr" evidence="13">
    <location>
        <position position="79"/>
    </location>
</feature>
<dbReference type="Gene3D" id="3.20.20.100">
    <property type="entry name" value="NADP-dependent oxidoreductase domain"/>
    <property type="match status" value="1"/>
</dbReference>
<dbReference type="VEuPathDB" id="FungiDB:P175DRAFT_0499846"/>
<dbReference type="GO" id="GO:0032866">
    <property type="term" value="F:D-xylose reductase (NADPH) activity"/>
    <property type="evidence" value="ECO:0007669"/>
    <property type="project" value="InterPro"/>
</dbReference>
<comment type="function">
    <text evidence="8">Catalyzes the initial reaction in the xylose utilization pathway by reducing D-xylose into xylitol. Xylose is a major component of hemicelluloses such as xylan. Most fungi utilize D-xylose via three enzymatic reactions, xylose reductase (XR), xylitol dehydrogenase (XDH), and xylulokinase, to form xylulose 5-phosphate, which enters pentose phosphate pathway.</text>
</comment>
<dbReference type="PROSITE" id="PS00063">
    <property type="entry name" value="ALDOKETO_REDUCTASE_3"/>
    <property type="match status" value="1"/>
</dbReference>
<dbReference type="UniPathway" id="UPA00810"/>
<dbReference type="Pfam" id="PF00248">
    <property type="entry name" value="Aldo_ket_red"/>
    <property type="match status" value="1"/>
</dbReference>
<dbReference type="GO" id="GO:0042843">
    <property type="term" value="P:D-xylose catabolic process"/>
    <property type="evidence" value="ECO:0007669"/>
    <property type="project" value="UniProtKB-UniPathway"/>
</dbReference>
<evidence type="ECO:0000256" key="1">
    <source>
        <dbReference type="ARBA" id="ARBA00004722"/>
    </source>
</evidence>
<evidence type="ECO:0000256" key="3">
    <source>
        <dbReference type="ARBA" id="ARBA00012845"/>
    </source>
</evidence>
<evidence type="ECO:0000256" key="4">
    <source>
        <dbReference type="ARBA" id="ARBA00022629"/>
    </source>
</evidence>
<comment type="catalytic activity">
    <reaction evidence="10">
        <text>xylitol + NAD(+) = D-xylose + NADH + H(+)</text>
        <dbReference type="Rhea" id="RHEA:27441"/>
        <dbReference type="ChEBI" id="CHEBI:15378"/>
        <dbReference type="ChEBI" id="CHEBI:17151"/>
        <dbReference type="ChEBI" id="CHEBI:53455"/>
        <dbReference type="ChEBI" id="CHEBI:57540"/>
        <dbReference type="ChEBI" id="CHEBI:57945"/>
        <dbReference type="EC" id="1.1.1.307"/>
    </reaction>
</comment>
<dbReference type="PRINTS" id="PR00069">
    <property type="entry name" value="ALDKETRDTASE"/>
</dbReference>
<evidence type="ECO:0000313" key="15">
    <source>
        <dbReference type="EMBL" id="KKK21321.1"/>
    </source>
</evidence>
<feature type="active site" description="Proton donor" evidence="11">
    <location>
        <position position="50"/>
    </location>
</feature>
<dbReference type="PROSITE" id="PS00062">
    <property type="entry name" value="ALDOKETO_REDUCTASE_2"/>
    <property type="match status" value="1"/>
</dbReference>
<protein>
    <recommendedName>
        <fullName evidence="3">D-xylose reductase [NAD(P)H]</fullName>
        <ecNumber evidence="3">1.1.1.307</ecNumber>
    </recommendedName>
</protein>
<evidence type="ECO:0000259" key="14">
    <source>
        <dbReference type="Pfam" id="PF00248"/>
    </source>
</evidence>
<comment type="catalytic activity">
    <reaction evidence="9">
        <text>xylitol + NADP(+) = D-xylose + NADPH + H(+)</text>
        <dbReference type="Rhea" id="RHEA:27445"/>
        <dbReference type="ChEBI" id="CHEBI:15378"/>
        <dbReference type="ChEBI" id="CHEBI:17151"/>
        <dbReference type="ChEBI" id="CHEBI:53455"/>
        <dbReference type="ChEBI" id="CHEBI:57783"/>
        <dbReference type="ChEBI" id="CHEBI:58349"/>
        <dbReference type="EC" id="1.1.1.307"/>
    </reaction>
</comment>
<keyword evidence="4" id="KW-0859">Xylose metabolism</keyword>
<dbReference type="SUPFAM" id="SSF51430">
    <property type="entry name" value="NAD(P)-linked oxidoreductase"/>
    <property type="match status" value="1"/>
</dbReference>
<dbReference type="CDD" id="cd19115">
    <property type="entry name" value="AKR_AKR2D1"/>
    <property type="match status" value="1"/>
</dbReference>
<dbReference type="PANTHER" id="PTHR11732">
    <property type="entry name" value="ALDO/KETO REDUCTASE"/>
    <property type="match status" value="1"/>
</dbReference>
<dbReference type="Proteomes" id="UP000034947">
    <property type="component" value="Unassembled WGS sequence"/>
</dbReference>
<dbReference type="PROSITE" id="PS00798">
    <property type="entry name" value="ALDOKETO_REDUCTASE_1"/>
    <property type="match status" value="1"/>
</dbReference>
<evidence type="ECO:0000256" key="13">
    <source>
        <dbReference type="PIRSR" id="PIRSR000097-3"/>
    </source>
</evidence>
<sequence length="319" mass="35805">MTTPTIKLSSGFDMPIVGFGLWKVNNDTCADQVYEAIKAGYRLFDGACDYGNEVEAGQGVARAIKEGIVKREDLFIVSKLWNSFHDGERVEPICRKQLADWGVDYFDLYLVHFPISLKYVDPSVRYPPSWMSEDGKLELGKATIQETWTAMESLVDKSFARSIGISNFSAQLLMDLLRYARIRPATLQIEHHPYLTQTNLVKYAQSEGMAITAYSSFGPLSFLELKVKNAENSPPLFEHSVIKSLADKYGKTPAQILLRWATQRGIAVIPKSNNPTRLAQNLDVTGFDLEAGELDSISALDQNLRFNDPLGYDLYVPIF</sequence>
<reference evidence="15 16" key="1">
    <citation type="submission" date="2015-02" db="EMBL/GenBank/DDBJ databases">
        <title>Draft Genome Sequences of Two Closely-Related Aflatoxigenic Aspergillus Species Obtained from the Cote d'Ivoire.</title>
        <authorList>
            <person name="Moore G.G."/>
            <person name="Beltz S.B."/>
            <person name="Mack B.M."/>
        </authorList>
    </citation>
    <scope>NUCLEOTIDE SEQUENCE [LARGE SCALE GENOMIC DNA]</scope>
    <source>
        <strain evidence="15 16">SRRC1432</strain>
    </source>
</reference>
<dbReference type="EC" id="1.1.1.307" evidence="3"/>
<keyword evidence="6" id="KW-0520">NAD</keyword>
<evidence type="ECO:0000313" key="16">
    <source>
        <dbReference type="Proteomes" id="UP000034947"/>
    </source>
</evidence>
<dbReference type="InterPro" id="IPR023210">
    <property type="entry name" value="NADP_OxRdtase_dom"/>
</dbReference>
<evidence type="ECO:0000256" key="8">
    <source>
        <dbReference type="ARBA" id="ARBA00025065"/>
    </source>
</evidence>
<dbReference type="OrthoDB" id="416253at2759"/>
<dbReference type="FunFam" id="3.20.20.100:FF:000007">
    <property type="entry name" value="NAD(P)H-dependent D-xylose reductase xyl1"/>
    <property type="match status" value="1"/>
</dbReference>
<evidence type="ECO:0000256" key="9">
    <source>
        <dbReference type="ARBA" id="ARBA00047534"/>
    </source>
</evidence>
<dbReference type="EMBL" id="JYKN01001234">
    <property type="protein sequence ID" value="KKK21321.1"/>
    <property type="molecule type" value="Genomic_DNA"/>
</dbReference>
<accession>A0A0F8VE31</accession>
<dbReference type="InterPro" id="IPR018170">
    <property type="entry name" value="Aldo/ket_reductase_CS"/>
</dbReference>
<comment type="pathway">
    <text evidence="1">Carbohydrate metabolism; D-xylose degradation.</text>
</comment>
<keyword evidence="7" id="KW-0119">Carbohydrate metabolism</keyword>
<dbReference type="InterPro" id="IPR020471">
    <property type="entry name" value="AKR"/>
</dbReference>
<gene>
    <name evidence="15" type="ORF">AOCH_004744</name>
</gene>
<keyword evidence="16" id="KW-1185">Reference proteome</keyword>
<comment type="similarity">
    <text evidence="2">Belongs to the aldo/keto reductase family.</text>
</comment>
<dbReference type="AlphaFoldDB" id="A0A0F8VE31"/>
<keyword evidence="5" id="KW-0560">Oxidoreductase</keyword>